<evidence type="ECO:0000256" key="7">
    <source>
        <dbReference type="SAM" id="Phobius"/>
    </source>
</evidence>
<feature type="transmembrane region" description="Helical" evidence="7">
    <location>
        <begin position="89"/>
        <end position="111"/>
    </location>
</feature>
<dbReference type="Proteomes" id="UP000319004">
    <property type="component" value="Chromosome"/>
</dbReference>
<evidence type="ECO:0000256" key="6">
    <source>
        <dbReference type="ARBA" id="ARBA00023136"/>
    </source>
</evidence>
<dbReference type="KEGG" id="snep:Enr13x_58980"/>
<dbReference type="InterPro" id="IPR006153">
    <property type="entry name" value="Cation/H_exchanger_TM"/>
</dbReference>
<feature type="transmembrane region" description="Helical" evidence="7">
    <location>
        <begin position="6"/>
        <end position="25"/>
    </location>
</feature>
<dbReference type="GO" id="GO:0015297">
    <property type="term" value="F:antiporter activity"/>
    <property type="evidence" value="ECO:0007669"/>
    <property type="project" value="InterPro"/>
</dbReference>
<feature type="transmembrane region" description="Helical" evidence="7">
    <location>
        <begin position="32"/>
        <end position="51"/>
    </location>
</feature>
<dbReference type="AlphaFoldDB" id="A0A518HYZ2"/>
<dbReference type="EMBL" id="CP037423">
    <property type="protein sequence ID" value="QDV45994.1"/>
    <property type="molecule type" value="Genomic_DNA"/>
</dbReference>
<dbReference type="GO" id="GO:1902600">
    <property type="term" value="P:proton transmembrane transport"/>
    <property type="evidence" value="ECO:0007669"/>
    <property type="project" value="InterPro"/>
</dbReference>
<dbReference type="Gene3D" id="1.20.1530.20">
    <property type="match status" value="1"/>
</dbReference>
<dbReference type="InterPro" id="IPR036291">
    <property type="entry name" value="NAD(P)-bd_dom_sf"/>
</dbReference>
<feature type="transmembrane region" description="Helical" evidence="7">
    <location>
        <begin position="326"/>
        <end position="347"/>
    </location>
</feature>
<sequence>MELWTILRDIVLLLGASLMVGGVFSRFGQSPIVGYLFAGMMLGGPGSIHAIGSEHEIEAIAELGVALLLFSLGLEFSVERLKKLGAKPLLGGMSQVVLTILLAFAGARLFGLGGKESIAFGAMIALSSTAVVLRILSERGEVEMPHGRNCLGVLLTQDIAVVPLALLMTILGGEGSAGEVLWNIGRLLLMAGGLIVGLMLLTKIAVLTLGTLTLHRNRELTVIFAVVTGLGAAWASHEAGISPALGAFVAGMLLGSSAFATQIRADISPLQVVLLTLFFGAAGMVADPIWIVKNGHIVALVVAALIIGKLLVIWVIFALLGQTTRVSVATGLCLAQVGEFAFVLGSIGRISGVVTEDTYALVVSASIVSFFLSAFLVPAAPRLGNWVANLTGAQRQTADDTSERTPPPDVAIIGFGPAGQIAARPLVDKGLRVTIIELNQVGVRKAQQLGFHAEIGDATQSDVLEHARLHECKAIVITVPHHQSAMTILKHVRRNAPFVHVIVRSRYEVHTDDFLIAGAHVVTGDEQQVGESLAGHLHQWLTTQEPEFEPPSRASVL</sequence>
<evidence type="ECO:0000313" key="10">
    <source>
        <dbReference type="Proteomes" id="UP000319004"/>
    </source>
</evidence>
<keyword evidence="3" id="KW-0813">Transport</keyword>
<feature type="transmembrane region" description="Helical" evidence="7">
    <location>
        <begin position="149"/>
        <end position="172"/>
    </location>
</feature>
<gene>
    <name evidence="9" type="primary">ybaL</name>
    <name evidence="9" type="ORF">Enr13x_58980</name>
</gene>
<keyword evidence="5 7" id="KW-1133">Transmembrane helix</keyword>
<protein>
    <submittedName>
        <fullName evidence="9">Inner membrane protein YbaL</fullName>
    </submittedName>
</protein>
<dbReference type="InterPro" id="IPR038770">
    <property type="entry name" value="Na+/solute_symporter_sf"/>
</dbReference>
<organism evidence="9 10">
    <name type="scientific">Stieleria neptunia</name>
    <dbReference type="NCBI Taxonomy" id="2527979"/>
    <lineage>
        <taxon>Bacteria</taxon>
        <taxon>Pseudomonadati</taxon>
        <taxon>Planctomycetota</taxon>
        <taxon>Planctomycetia</taxon>
        <taxon>Pirellulales</taxon>
        <taxon>Pirellulaceae</taxon>
        <taxon>Stieleria</taxon>
    </lineage>
</organism>
<dbReference type="RefSeq" id="WP_145390194.1">
    <property type="nucleotide sequence ID" value="NZ_CP037423.1"/>
</dbReference>
<dbReference type="GO" id="GO:0006813">
    <property type="term" value="P:potassium ion transport"/>
    <property type="evidence" value="ECO:0007669"/>
    <property type="project" value="InterPro"/>
</dbReference>
<proteinExistence type="inferred from homology"/>
<feature type="transmembrane region" description="Helical" evidence="7">
    <location>
        <begin position="218"/>
        <end position="235"/>
    </location>
</feature>
<evidence type="ECO:0000256" key="3">
    <source>
        <dbReference type="ARBA" id="ARBA00022448"/>
    </source>
</evidence>
<feature type="transmembrane region" description="Helical" evidence="7">
    <location>
        <begin position="117"/>
        <end position="137"/>
    </location>
</feature>
<dbReference type="Pfam" id="PF00999">
    <property type="entry name" value="Na_H_Exchanger"/>
    <property type="match status" value="1"/>
</dbReference>
<evidence type="ECO:0000256" key="2">
    <source>
        <dbReference type="ARBA" id="ARBA00005551"/>
    </source>
</evidence>
<dbReference type="Pfam" id="PF02254">
    <property type="entry name" value="TrkA_N"/>
    <property type="match status" value="1"/>
</dbReference>
<evidence type="ECO:0000256" key="1">
    <source>
        <dbReference type="ARBA" id="ARBA00004141"/>
    </source>
</evidence>
<dbReference type="PROSITE" id="PS51201">
    <property type="entry name" value="RCK_N"/>
    <property type="match status" value="1"/>
</dbReference>
<dbReference type="OrthoDB" id="9793589at2"/>
<comment type="similarity">
    <text evidence="2">Belongs to the monovalent cation:proton antiporter 2 (CPA2) transporter (TC 2.A.37) family.</text>
</comment>
<name>A0A518HYZ2_9BACT</name>
<evidence type="ECO:0000256" key="4">
    <source>
        <dbReference type="ARBA" id="ARBA00022692"/>
    </source>
</evidence>
<dbReference type="Gene3D" id="3.40.50.720">
    <property type="entry name" value="NAD(P)-binding Rossmann-like Domain"/>
    <property type="match status" value="1"/>
</dbReference>
<feature type="transmembrane region" description="Helical" evidence="7">
    <location>
        <begin position="272"/>
        <end position="291"/>
    </location>
</feature>
<feature type="transmembrane region" description="Helical" evidence="7">
    <location>
        <begin position="57"/>
        <end position="77"/>
    </location>
</feature>
<dbReference type="InterPro" id="IPR003148">
    <property type="entry name" value="RCK_N"/>
</dbReference>
<evidence type="ECO:0000256" key="5">
    <source>
        <dbReference type="ARBA" id="ARBA00022989"/>
    </source>
</evidence>
<keyword evidence="6 7" id="KW-0472">Membrane</keyword>
<feature type="transmembrane region" description="Helical" evidence="7">
    <location>
        <begin position="359"/>
        <end position="377"/>
    </location>
</feature>
<reference evidence="9 10" key="1">
    <citation type="submission" date="2019-03" db="EMBL/GenBank/DDBJ databases">
        <title>Deep-cultivation of Planctomycetes and their phenomic and genomic characterization uncovers novel biology.</title>
        <authorList>
            <person name="Wiegand S."/>
            <person name="Jogler M."/>
            <person name="Boedeker C."/>
            <person name="Pinto D."/>
            <person name="Vollmers J."/>
            <person name="Rivas-Marin E."/>
            <person name="Kohn T."/>
            <person name="Peeters S.H."/>
            <person name="Heuer A."/>
            <person name="Rast P."/>
            <person name="Oberbeckmann S."/>
            <person name="Bunk B."/>
            <person name="Jeske O."/>
            <person name="Meyerdierks A."/>
            <person name="Storesund J.E."/>
            <person name="Kallscheuer N."/>
            <person name="Luecker S."/>
            <person name="Lage O.M."/>
            <person name="Pohl T."/>
            <person name="Merkel B.J."/>
            <person name="Hornburger P."/>
            <person name="Mueller R.-W."/>
            <person name="Bruemmer F."/>
            <person name="Labrenz M."/>
            <person name="Spormann A.M."/>
            <person name="Op den Camp H."/>
            <person name="Overmann J."/>
            <person name="Amann R."/>
            <person name="Jetten M.S.M."/>
            <person name="Mascher T."/>
            <person name="Medema M.H."/>
            <person name="Devos D.P."/>
            <person name="Kaster A.-K."/>
            <person name="Ovreas L."/>
            <person name="Rohde M."/>
            <person name="Galperin M.Y."/>
            <person name="Jogler C."/>
        </authorList>
    </citation>
    <scope>NUCLEOTIDE SEQUENCE [LARGE SCALE GENOMIC DNA]</scope>
    <source>
        <strain evidence="9 10">Enr13</strain>
    </source>
</reference>
<feature type="domain" description="RCK N-terminal" evidence="8">
    <location>
        <begin position="407"/>
        <end position="523"/>
    </location>
</feature>
<comment type="subcellular location">
    <subcellularLocation>
        <location evidence="1">Membrane</location>
        <topology evidence="1">Multi-pass membrane protein</topology>
    </subcellularLocation>
</comment>
<feature type="transmembrane region" description="Helical" evidence="7">
    <location>
        <begin position="241"/>
        <end position="260"/>
    </location>
</feature>
<accession>A0A518HYZ2</accession>
<dbReference type="PANTHER" id="PTHR42751:SF3">
    <property type="entry name" value="SODIUM_GLUTAMATE SYMPORTER"/>
    <property type="match status" value="1"/>
</dbReference>
<dbReference type="PANTHER" id="PTHR42751">
    <property type="entry name" value="SODIUM/HYDROGEN EXCHANGER FAMILY/TRKA DOMAIN PROTEIN"/>
    <property type="match status" value="1"/>
</dbReference>
<evidence type="ECO:0000313" key="9">
    <source>
        <dbReference type="EMBL" id="QDV45994.1"/>
    </source>
</evidence>
<dbReference type="SUPFAM" id="SSF51735">
    <property type="entry name" value="NAD(P)-binding Rossmann-fold domains"/>
    <property type="match status" value="1"/>
</dbReference>
<feature type="transmembrane region" description="Helical" evidence="7">
    <location>
        <begin position="297"/>
        <end position="319"/>
    </location>
</feature>
<evidence type="ECO:0000259" key="8">
    <source>
        <dbReference type="PROSITE" id="PS51201"/>
    </source>
</evidence>
<dbReference type="GO" id="GO:0016020">
    <property type="term" value="C:membrane"/>
    <property type="evidence" value="ECO:0007669"/>
    <property type="project" value="UniProtKB-SubCell"/>
</dbReference>
<feature type="transmembrane region" description="Helical" evidence="7">
    <location>
        <begin position="184"/>
        <end position="206"/>
    </location>
</feature>
<keyword evidence="10" id="KW-1185">Reference proteome</keyword>
<keyword evidence="4 7" id="KW-0812">Transmembrane</keyword>